<keyword evidence="7 10" id="KW-0472">Membrane</keyword>
<dbReference type="OrthoDB" id="9777124at2"/>
<keyword evidence="2 10" id="KW-0444">Lipid biosynthesis</keyword>
<gene>
    <name evidence="10 11" type="primary">plsY</name>
    <name evidence="11" type="ORF">D1222_10015</name>
</gene>
<feature type="transmembrane region" description="Helical" evidence="10">
    <location>
        <begin position="83"/>
        <end position="103"/>
    </location>
</feature>
<feature type="transmembrane region" description="Helical" evidence="10">
    <location>
        <begin position="55"/>
        <end position="77"/>
    </location>
</feature>
<comment type="subcellular location">
    <subcellularLocation>
        <location evidence="10">Cell membrane</location>
        <topology evidence="10">Multi-pass membrane protein</topology>
    </subcellularLocation>
</comment>
<evidence type="ECO:0000256" key="1">
    <source>
        <dbReference type="ARBA" id="ARBA00022475"/>
    </source>
</evidence>
<evidence type="ECO:0000256" key="4">
    <source>
        <dbReference type="ARBA" id="ARBA00022692"/>
    </source>
</evidence>
<dbReference type="GO" id="GO:0005886">
    <property type="term" value="C:plasma membrane"/>
    <property type="evidence" value="ECO:0007669"/>
    <property type="project" value="UniProtKB-SubCell"/>
</dbReference>
<feature type="transmembrane region" description="Helical" evidence="10">
    <location>
        <begin position="6"/>
        <end position="25"/>
    </location>
</feature>
<dbReference type="EMBL" id="QWGA01000007">
    <property type="protein sequence ID" value="RIJ28711.1"/>
    <property type="molecule type" value="Genomic_DNA"/>
</dbReference>
<keyword evidence="1 10" id="KW-1003">Cell membrane</keyword>
<dbReference type="PANTHER" id="PTHR30309:SF0">
    <property type="entry name" value="GLYCEROL-3-PHOSPHATE ACYLTRANSFERASE-RELATED"/>
    <property type="match status" value="1"/>
</dbReference>
<keyword evidence="5 10" id="KW-1133">Transmembrane helix</keyword>
<dbReference type="SMART" id="SM01207">
    <property type="entry name" value="G3P_acyltransf"/>
    <property type="match status" value="1"/>
</dbReference>
<keyword evidence="4 10" id="KW-0812">Transmembrane</keyword>
<keyword evidence="11" id="KW-0012">Acyltransferase</keyword>
<comment type="function">
    <text evidence="10">Catalyzes the transfer of an acyl group from acyl-phosphate (acyl-PO(4)) to glycerol-3-phosphate (G3P) to form lysophosphatidic acid (LPA). This enzyme utilizes acyl-phosphate as fatty acyl donor, but not acyl-CoA or acyl-ACP.</text>
</comment>
<accession>A0A399RDY8</accession>
<evidence type="ECO:0000256" key="5">
    <source>
        <dbReference type="ARBA" id="ARBA00022989"/>
    </source>
</evidence>
<dbReference type="EC" id="2.3.1.275" evidence="10"/>
<dbReference type="PANTHER" id="PTHR30309">
    <property type="entry name" value="INNER MEMBRANE PROTEIN YGIH"/>
    <property type="match status" value="1"/>
</dbReference>
<dbReference type="GO" id="GO:0008654">
    <property type="term" value="P:phospholipid biosynthetic process"/>
    <property type="evidence" value="ECO:0007669"/>
    <property type="project" value="UniProtKB-UniRule"/>
</dbReference>
<organism evidence="11 12">
    <name type="scientific">Henriciella algicola</name>
    <dbReference type="NCBI Taxonomy" id="1608422"/>
    <lineage>
        <taxon>Bacteria</taxon>
        <taxon>Pseudomonadati</taxon>
        <taxon>Pseudomonadota</taxon>
        <taxon>Alphaproteobacteria</taxon>
        <taxon>Hyphomonadales</taxon>
        <taxon>Hyphomonadaceae</taxon>
        <taxon>Henriciella</taxon>
    </lineage>
</organism>
<keyword evidence="9 10" id="KW-1208">Phospholipid metabolism</keyword>
<dbReference type="GO" id="GO:0043772">
    <property type="term" value="F:acyl-phosphate glycerol-3-phosphate acyltransferase activity"/>
    <property type="evidence" value="ECO:0007669"/>
    <property type="project" value="UniProtKB-UniRule"/>
</dbReference>
<evidence type="ECO:0000313" key="11">
    <source>
        <dbReference type="EMBL" id="RIJ28711.1"/>
    </source>
</evidence>
<keyword evidence="12" id="KW-1185">Reference proteome</keyword>
<dbReference type="HAMAP" id="MF_01043">
    <property type="entry name" value="PlsY"/>
    <property type="match status" value="1"/>
</dbReference>
<evidence type="ECO:0000313" key="12">
    <source>
        <dbReference type="Proteomes" id="UP000265845"/>
    </source>
</evidence>
<evidence type="ECO:0000256" key="7">
    <source>
        <dbReference type="ARBA" id="ARBA00023136"/>
    </source>
</evidence>
<evidence type="ECO:0000256" key="9">
    <source>
        <dbReference type="ARBA" id="ARBA00023264"/>
    </source>
</evidence>
<dbReference type="NCBIfam" id="TIGR00023">
    <property type="entry name" value="glycerol-3-phosphate 1-O-acyltransferase PlsY"/>
    <property type="match status" value="1"/>
</dbReference>
<sequence>MDGIAFIIAALGGYFLGSIPFGLFITRAAGLGDIREIGSGNIGATNVLRTGRKDLALATLLLDSFKAGLAIVGFALVFGDRNVGLIAGVFAFIGHCYPIWLRFKGGKGVATYAGLLLFASWKGFLIAAPIWLAVFFFSRISSLAALTAATLVPIGGWLLGETQFAVGVLVVLSALVFWTHRANLKRLLSGTEPKFGQKKKDAA</sequence>
<reference evidence="11 12" key="1">
    <citation type="submission" date="2018-08" db="EMBL/GenBank/DDBJ databases">
        <title>Henriciella mobilis sp. nov., isolated from seawater.</title>
        <authorList>
            <person name="Cheng H."/>
            <person name="Wu Y.-H."/>
            <person name="Xu X.-W."/>
            <person name="Guo L.-L."/>
        </authorList>
    </citation>
    <scope>NUCLEOTIDE SEQUENCE [LARGE SCALE GENOMIC DNA]</scope>
    <source>
        <strain evidence="11 12">CCUG67844</strain>
    </source>
</reference>
<comment type="similarity">
    <text evidence="10">Belongs to the PlsY family.</text>
</comment>
<evidence type="ECO:0000256" key="6">
    <source>
        <dbReference type="ARBA" id="ARBA00023098"/>
    </source>
</evidence>
<dbReference type="UniPathway" id="UPA00085"/>
<dbReference type="RefSeq" id="WP_119454134.1">
    <property type="nucleotide sequence ID" value="NZ_QWGA01000007.1"/>
</dbReference>
<comment type="subunit">
    <text evidence="10">Probably interacts with PlsX.</text>
</comment>
<dbReference type="Proteomes" id="UP000265845">
    <property type="component" value="Unassembled WGS sequence"/>
</dbReference>
<dbReference type="InterPro" id="IPR003811">
    <property type="entry name" value="G3P_acylTferase_PlsY"/>
</dbReference>
<comment type="pathway">
    <text evidence="10">Lipid metabolism; phospholipid metabolism.</text>
</comment>
<keyword evidence="6 10" id="KW-0443">Lipid metabolism</keyword>
<dbReference type="Pfam" id="PF02660">
    <property type="entry name" value="G3P_acyltransf"/>
    <property type="match status" value="1"/>
</dbReference>
<evidence type="ECO:0000256" key="10">
    <source>
        <dbReference type="HAMAP-Rule" id="MF_01043"/>
    </source>
</evidence>
<feature type="transmembrane region" description="Helical" evidence="10">
    <location>
        <begin position="157"/>
        <end position="178"/>
    </location>
</feature>
<keyword evidence="3 10" id="KW-0808">Transferase</keyword>
<proteinExistence type="inferred from homology"/>
<comment type="caution">
    <text evidence="11">The sequence shown here is derived from an EMBL/GenBank/DDBJ whole genome shotgun (WGS) entry which is preliminary data.</text>
</comment>
<evidence type="ECO:0000256" key="3">
    <source>
        <dbReference type="ARBA" id="ARBA00022679"/>
    </source>
</evidence>
<name>A0A399RDY8_9PROT</name>
<protein>
    <recommendedName>
        <fullName evidence="10">Glycerol-3-phosphate acyltransferase</fullName>
    </recommendedName>
    <alternativeName>
        <fullName evidence="10">Acyl-PO4 G3P acyltransferase</fullName>
    </alternativeName>
    <alternativeName>
        <fullName evidence="10">Acyl-phosphate--glycerol-3-phosphate acyltransferase</fullName>
    </alternativeName>
    <alternativeName>
        <fullName evidence="10">G3P acyltransferase</fullName>
        <shortName evidence="10">GPAT</shortName>
        <ecNumber evidence="10">2.3.1.275</ecNumber>
    </alternativeName>
    <alternativeName>
        <fullName evidence="10">Lysophosphatidic acid synthase</fullName>
        <shortName evidence="10">LPA synthase</shortName>
    </alternativeName>
</protein>
<evidence type="ECO:0000256" key="2">
    <source>
        <dbReference type="ARBA" id="ARBA00022516"/>
    </source>
</evidence>
<comment type="catalytic activity">
    <reaction evidence="10">
        <text>an acyl phosphate + sn-glycerol 3-phosphate = a 1-acyl-sn-glycero-3-phosphate + phosphate</text>
        <dbReference type="Rhea" id="RHEA:34075"/>
        <dbReference type="ChEBI" id="CHEBI:43474"/>
        <dbReference type="ChEBI" id="CHEBI:57597"/>
        <dbReference type="ChEBI" id="CHEBI:57970"/>
        <dbReference type="ChEBI" id="CHEBI:59918"/>
        <dbReference type="EC" id="2.3.1.275"/>
    </reaction>
</comment>
<dbReference type="AlphaFoldDB" id="A0A399RDY8"/>
<evidence type="ECO:0000256" key="8">
    <source>
        <dbReference type="ARBA" id="ARBA00023209"/>
    </source>
</evidence>
<keyword evidence="8 10" id="KW-0594">Phospholipid biosynthesis</keyword>
<feature type="transmembrane region" description="Helical" evidence="10">
    <location>
        <begin position="115"/>
        <end position="137"/>
    </location>
</feature>